<reference evidence="2 3" key="1">
    <citation type="journal article" date="2011" name="Nature">
        <title>Genome sequencing reveals insights into physiology and longevity of the naked mole rat.</title>
        <authorList>
            <person name="Kim E.B."/>
            <person name="Fang X."/>
            <person name="Fushan A.A."/>
            <person name="Huang Z."/>
            <person name="Lobanov A.V."/>
            <person name="Han L."/>
            <person name="Marino S.M."/>
            <person name="Sun X."/>
            <person name="Turanov A.A."/>
            <person name="Yang P."/>
            <person name="Yim S.H."/>
            <person name="Zhao X."/>
            <person name="Kasaikina M.V."/>
            <person name="Stoletzki N."/>
            <person name="Peng C."/>
            <person name="Polak P."/>
            <person name="Xiong Z."/>
            <person name="Kiezun A."/>
            <person name="Zhu Y."/>
            <person name="Chen Y."/>
            <person name="Kryukov G.V."/>
            <person name="Zhang Q."/>
            <person name="Peshkin L."/>
            <person name="Yang L."/>
            <person name="Bronson R.T."/>
            <person name="Buffenstein R."/>
            <person name="Wang B."/>
            <person name="Han C."/>
            <person name="Li Q."/>
            <person name="Chen L."/>
            <person name="Zhao W."/>
            <person name="Sunyaev S.R."/>
            <person name="Park T.J."/>
            <person name="Zhang G."/>
            <person name="Wang J."/>
            <person name="Gladyshev V.N."/>
        </authorList>
    </citation>
    <scope>NUCLEOTIDE SEQUENCE [LARGE SCALE GENOMIC DNA]</scope>
</reference>
<feature type="region of interest" description="Disordered" evidence="1">
    <location>
        <begin position="40"/>
        <end position="63"/>
    </location>
</feature>
<dbReference type="AlphaFoldDB" id="G5B788"/>
<gene>
    <name evidence="2" type="ORF">GW7_16638</name>
</gene>
<proteinExistence type="predicted"/>
<name>G5B788_HETGA</name>
<evidence type="ECO:0000256" key="1">
    <source>
        <dbReference type="SAM" id="MobiDB-lite"/>
    </source>
</evidence>
<dbReference type="EMBL" id="JH168716">
    <property type="protein sequence ID" value="EHB05149.1"/>
    <property type="molecule type" value="Genomic_DNA"/>
</dbReference>
<sequence length="120" mass="12983">MWTKPWCMAPPQPLWGPVAPDAVHTPRGLCRLLRSKCHPNQRKEAAPGPVQGGAQPSSTTFQPALPGVTRALLSPAAQPEGSSQATCARSLSRVFMKTRARRTHGLLCSSQNTWVHIVPL</sequence>
<accession>G5B788</accession>
<protein>
    <submittedName>
        <fullName evidence="2">Uncharacterized protein</fullName>
    </submittedName>
</protein>
<evidence type="ECO:0000313" key="3">
    <source>
        <dbReference type="Proteomes" id="UP000006813"/>
    </source>
</evidence>
<dbReference type="Proteomes" id="UP000006813">
    <property type="component" value="Unassembled WGS sequence"/>
</dbReference>
<dbReference type="InParanoid" id="G5B788"/>
<organism evidence="2 3">
    <name type="scientific">Heterocephalus glaber</name>
    <name type="common">Naked mole rat</name>
    <dbReference type="NCBI Taxonomy" id="10181"/>
    <lineage>
        <taxon>Eukaryota</taxon>
        <taxon>Metazoa</taxon>
        <taxon>Chordata</taxon>
        <taxon>Craniata</taxon>
        <taxon>Vertebrata</taxon>
        <taxon>Euteleostomi</taxon>
        <taxon>Mammalia</taxon>
        <taxon>Eutheria</taxon>
        <taxon>Euarchontoglires</taxon>
        <taxon>Glires</taxon>
        <taxon>Rodentia</taxon>
        <taxon>Hystricomorpha</taxon>
        <taxon>Bathyergidae</taxon>
        <taxon>Heterocephalus</taxon>
    </lineage>
</organism>
<evidence type="ECO:0000313" key="2">
    <source>
        <dbReference type="EMBL" id="EHB05149.1"/>
    </source>
</evidence>